<dbReference type="Pfam" id="PF00931">
    <property type="entry name" value="NB-ARC"/>
    <property type="match status" value="1"/>
</dbReference>
<evidence type="ECO:0000259" key="4">
    <source>
        <dbReference type="Pfam" id="PF23559"/>
    </source>
</evidence>
<dbReference type="InterPro" id="IPR036388">
    <property type="entry name" value="WH-like_DNA-bd_sf"/>
</dbReference>
<dbReference type="InterPro" id="IPR032675">
    <property type="entry name" value="LRR_dom_sf"/>
</dbReference>
<dbReference type="Gene3D" id="1.10.8.430">
    <property type="entry name" value="Helical domain of apoptotic protease-activating factors"/>
    <property type="match status" value="1"/>
</dbReference>
<dbReference type="PANTHER" id="PTHR23155:SF988">
    <property type="entry name" value="OS06G0707733 PROTEIN"/>
    <property type="match status" value="1"/>
</dbReference>
<organism evidence="6 7">
    <name type="scientific">Triticum turgidum subsp. durum</name>
    <name type="common">Durum wheat</name>
    <name type="synonym">Triticum durum</name>
    <dbReference type="NCBI Taxonomy" id="4567"/>
    <lineage>
        <taxon>Eukaryota</taxon>
        <taxon>Viridiplantae</taxon>
        <taxon>Streptophyta</taxon>
        <taxon>Embryophyta</taxon>
        <taxon>Tracheophyta</taxon>
        <taxon>Spermatophyta</taxon>
        <taxon>Magnoliopsida</taxon>
        <taxon>Liliopsida</taxon>
        <taxon>Poales</taxon>
        <taxon>Poaceae</taxon>
        <taxon>BOP clade</taxon>
        <taxon>Pooideae</taxon>
        <taxon>Triticodae</taxon>
        <taxon>Triticeae</taxon>
        <taxon>Triticinae</taxon>
        <taxon>Triticum</taxon>
    </lineage>
</organism>
<keyword evidence="1" id="KW-0677">Repeat</keyword>
<dbReference type="EMBL" id="LT934114">
    <property type="protein sequence ID" value="VAH52169.1"/>
    <property type="molecule type" value="Genomic_DNA"/>
</dbReference>
<feature type="domain" description="Disease resistance protein winged helix" evidence="4">
    <location>
        <begin position="354"/>
        <end position="425"/>
    </location>
</feature>
<dbReference type="Gene3D" id="1.10.10.10">
    <property type="entry name" value="Winged helix-like DNA-binding domain superfamily/Winged helix DNA-binding domain"/>
    <property type="match status" value="1"/>
</dbReference>
<evidence type="ECO:0000256" key="2">
    <source>
        <dbReference type="ARBA" id="ARBA00022821"/>
    </source>
</evidence>
<feature type="domain" description="NB-ARC" evidence="3">
    <location>
        <begin position="116"/>
        <end position="268"/>
    </location>
</feature>
<evidence type="ECO:0000256" key="1">
    <source>
        <dbReference type="ARBA" id="ARBA00022737"/>
    </source>
</evidence>
<dbReference type="GO" id="GO:0098542">
    <property type="term" value="P:defense response to other organism"/>
    <property type="evidence" value="ECO:0007669"/>
    <property type="project" value="TreeGrafter"/>
</dbReference>
<dbReference type="InterPro" id="IPR044974">
    <property type="entry name" value="Disease_R_plants"/>
</dbReference>
<accession>A0A9R1PZP2</accession>
<dbReference type="InterPro" id="IPR027417">
    <property type="entry name" value="P-loop_NTPase"/>
</dbReference>
<dbReference type="GO" id="GO:0043531">
    <property type="term" value="F:ADP binding"/>
    <property type="evidence" value="ECO:0007669"/>
    <property type="project" value="InterPro"/>
</dbReference>
<dbReference type="InterPro" id="IPR058922">
    <property type="entry name" value="WHD_DRP"/>
</dbReference>
<dbReference type="Pfam" id="PF23559">
    <property type="entry name" value="WHD_DRP"/>
    <property type="match status" value="1"/>
</dbReference>
<dbReference type="InterPro" id="IPR042197">
    <property type="entry name" value="Apaf_helical"/>
</dbReference>
<evidence type="ECO:0000313" key="7">
    <source>
        <dbReference type="Proteomes" id="UP000324705"/>
    </source>
</evidence>
<dbReference type="Gene3D" id="3.80.10.10">
    <property type="entry name" value="Ribonuclease Inhibitor"/>
    <property type="match status" value="2"/>
</dbReference>
<evidence type="ECO:0000313" key="6">
    <source>
        <dbReference type="EMBL" id="VAH52169.1"/>
    </source>
</evidence>
<evidence type="ECO:0000259" key="3">
    <source>
        <dbReference type="Pfam" id="PF00931"/>
    </source>
</evidence>
<sequence>MLESTNTSGNGQRFLCGAWLSPKAPQRNHALQIPKLKFDRVEMSTKIRDIVEQLKPVCAMVSTILNLELLGSSRTPGQEAVINRAKTTPEIIEPKLYGRDIQNQIIVDEIDKGECRELTVLPIVGPGGIGKTTFTQHIYEQMKSHFQVSIWVCVSFDFNANRLTKDIVKKIPKVNNEKNCSDEERIMQRIKGKRVLLVLDDVWTHHENEREKLLNLFKKDRAKGNMVIVTTRIPEVANLVKTTECSLELGRLCQKDIKSFFEECVFGDQKSWVNHPKLSEVGSKIVNKLKGSPLAAKTVGRLLRNKLTLKHWTGVLESKEWESESNENDIMPALKLSYDHLPFHLQQCFSFCGLFPEDYEFGSKELVHFWIGLDILHSRDQKRKRLEDVGLCYLTDLVNHGFFKINKKEDGHPYYGIHDLLHELAVKVSSYECLSIYSSSMRHIEIPPCVRHLSITIDDTDVKDRMSFEDLDGNLRALDKRLKVEHLRTLMLFGDYHGSFTKTLGGLFKEATALRVIFLSEASYNLEDILQNFSKLVHLRYLRIKSGYDLCLPNALVRLYHLEVVDLQNVVHCVFSTKHMRNLVKLRHFLVPEEKLQFHSDIYGVGKLKFLQELGLFRVGKESNGYELSQLGPLAEIGGSLHIYNLENVQTKEEANESKLLHKNHLRRLVLGWNVRRPNKDPVKEQNVLGSLVPHSNLEELYISGHGGTKCPKWLCENLSVKCLETLCLDGVCWRNLPPLGEIWTVDELGKEYQGCSITPAGFDNLKTLRLSGISSLKRWVGNGPCSLFSHLEVLVIRGCSELIELPFSHPPTCCEAQREEKMSWFPRLEKLVIADCPKLESLPPIPWRTHAPRSADIKQTGSVEHLLYGYYEESGLRLSIEGKGGRADVLWSVLNFSNLTDLRELCMKKMPPLPLDDFQVLTSLKRIEIKGVSSSVLLPVEGDLCHGAYQFPVEEVEIRRCETIWKELTLLLSFFPNLSSGVKHVETMQAFSNLTSLTRLDLDTQGEGGPRAEGLWPLLANGSLTSLNIRADSDLFLGSHPARPHDKEVFSRSCKLFHLNINICSGVLAGPICSLLSSTSTLTKLDLRFDAEVEHLTEEQEEALQLLTSLQELFFFRWRQAAAPPCRATQP</sequence>
<dbReference type="SUPFAM" id="SSF52540">
    <property type="entry name" value="P-loop containing nucleoside triphosphate hydrolases"/>
    <property type="match status" value="1"/>
</dbReference>
<dbReference type="PRINTS" id="PR00364">
    <property type="entry name" value="DISEASERSIST"/>
</dbReference>
<gene>
    <name evidence="6" type="ORF">TRITD_2Bv1G225470</name>
</gene>
<dbReference type="PANTHER" id="PTHR23155">
    <property type="entry name" value="DISEASE RESISTANCE PROTEIN RP"/>
    <property type="match status" value="1"/>
</dbReference>
<proteinExistence type="predicted"/>
<dbReference type="AlphaFoldDB" id="A0A9R1PZP2"/>
<reference evidence="6 7" key="1">
    <citation type="submission" date="2017-09" db="EMBL/GenBank/DDBJ databases">
        <authorList>
            <consortium name="International Durum Wheat Genome Sequencing Consortium (IDWGSC)"/>
            <person name="Milanesi L."/>
        </authorList>
    </citation>
    <scope>NUCLEOTIDE SEQUENCE [LARGE SCALE GENOMIC DNA]</scope>
    <source>
        <strain evidence="7">cv. Svevo</strain>
    </source>
</reference>
<name>A0A9R1PZP2_TRITD</name>
<protein>
    <recommendedName>
        <fullName evidence="8">AAA+ ATPase domain-containing protein</fullName>
    </recommendedName>
</protein>
<dbReference type="SUPFAM" id="SSF52058">
    <property type="entry name" value="L domain-like"/>
    <property type="match status" value="1"/>
</dbReference>
<dbReference type="Pfam" id="PF25019">
    <property type="entry name" value="LRR_R13L1-DRL21"/>
    <property type="match status" value="1"/>
</dbReference>
<evidence type="ECO:0000259" key="5">
    <source>
        <dbReference type="Pfam" id="PF25019"/>
    </source>
</evidence>
<feature type="domain" description="R13L1/DRL21-like LRR repeat region" evidence="5">
    <location>
        <begin position="628"/>
        <end position="749"/>
    </location>
</feature>
<dbReference type="Gramene" id="TRITD2Bv1G225470.3">
    <property type="protein sequence ID" value="TRITD2Bv1G225470.3"/>
    <property type="gene ID" value="TRITD2Bv1G225470"/>
</dbReference>
<dbReference type="Proteomes" id="UP000324705">
    <property type="component" value="Chromosome 2B"/>
</dbReference>
<keyword evidence="2" id="KW-0611">Plant defense</keyword>
<evidence type="ECO:0008006" key="8">
    <source>
        <dbReference type="Google" id="ProtNLM"/>
    </source>
</evidence>
<dbReference type="InterPro" id="IPR002182">
    <property type="entry name" value="NB-ARC"/>
</dbReference>
<keyword evidence="7" id="KW-1185">Reference proteome</keyword>
<dbReference type="Gene3D" id="3.40.50.300">
    <property type="entry name" value="P-loop containing nucleotide triphosphate hydrolases"/>
    <property type="match status" value="1"/>
</dbReference>
<dbReference type="InterPro" id="IPR056789">
    <property type="entry name" value="LRR_R13L1-DRL21"/>
</dbReference>
<dbReference type="SUPFAM" id="SSF52047">
    <property type="entry name" value="RNI-like"/>
    <property type="match status" value="1"/>
</dbReference>